<organism evidence="2 3">
    <name type="scientific">Candidatus Saccharimonas aalborgensis</name>
    <dbReference type="NCBI Taxonomy" id="1332188"/>
    <lineage>
        <taxon>Bacteria</taxon>
        <taxon>Candidatus Saccharimonadota</taxon>
        <taxon>Candidatus Saccharimonadia</taxon>
        <taxon>Candidatus Saccharimonadales</taxon>
        <taxon>Candidatus Saccharimonadaceae</taxon>
        <taxon>Candidatus Saccharimonas</taxon>
    </lineage>
</organism>
<accession>R4PX47</accession>
<keyword evidence="3" id="KW-1185">Reference proteome</keyword>
<dbReference type="HOGENOM" id="CLU_520422_0_0_0"/>
<name>R4PX47_9BACT</name>
<dbReference type="RefSeq" id="WP_015641782.1">
    <property type="nucleotide sequence ID" value="NC_021219.1"/>
</dbReference>
<dbReference type="EMBL" id="CP005957">
    <property type="protein sequence ID" value="AGL62332.1"/>
    <property type="molecule type" value="Genomic_DNA"/>
</dbReference>
<reference evidence="2 3" key="1">
    <citation type="journal article" date="2013" name="Nat. Biotechnol.">
        <title>Genome sequences of rare, uncultured bacteria obtained by differential coverage binning of multiple metagenomes.</title>
        <authorList>
            <person name="Albertsen M."/>
            <person name="Hugenholtz P."/>
            <person name="Skarshewski A."/>
            <person name="Nielsen K.L."/>
            <person name="Tyson G.W."/>
            <person name="Nielsen P.H."/>
        </authorList>
    </citation>
    <scope>NUCLEOTIDE SEQUENCE [LARGE SCALE GENOMIC DNA]</scope>
    <source>
        <strain evidence="2">TM71</strain>
    </source>
</reference>
<gene>
    <name evidence="2" type="ORF">L336_0629</name>
</gene>
<feature type="region of interest" description="Disordered" evidence="1">
    <location>
        <begin position="388"/>
        <end position="413"/>
    </location>
</feature>
<sequence length="523" mass="55449">MAERLKSASPEAPNGGGFDPTFTAELRVGLDRVVDDSSATLAAAGEALIQSGRLGHVPPDLALPSPRIEVATARQSVASAFENSPDTMPVTQDPSSQVERSNSFASLQEQAIPAGQAGRRIYAEGPDGTPLTGVQWDALNQEALSNRAGPSAAELHEAHIAERAQAYAADQALLKSLPPEFVSSGLEKYGREGFLAVLKGKQEPSAVAMSRTADGEATFTHATTGEVLSVGEVQDRIDHAEARRIGHSAASVAEAATTQLPFAEELIDTDNGLVYVEKGHLGDGLDMVIEIRPDGTLGDVDVVVTEEAPNGSSETHEVDVVTPESDNPDVLIDGEPATPKEAATVEAVIDHVGEVVHEQQSRGNISNPQEVQRETLPQEMQEVAQEVAPEESPAVEQQTAPEEAAPVANGDGEAVQPSRAQERAPFSLEVANNNAVSFVSNYARNPKVRELLAASGVDLEDFLARGASGELRMTSDKLAHMKSFFAQNSPRSQIWNERPGNASELQRAAARARQQLLSIIDGI</sequence>
<feature type="region of interest" description="Disordered" evidence="1">
    <location>
        <begin position="1"/>
        <end position="22"/>
    </location>
</feature>
<evidence type="ECO:0000256" key="1">
    <source>
        <dbReference type="SAM" id="MobiDB-lite"/>
    </source>
</evidence>
<dbReference type="AlphaFoldDB" id="R4PX47"/>
<dbReference type="KEGG" id="saal:L336_0629"/>
<dbReference type="Proteomes" id="UP000013893">
    <property type="component" value="Chromosome"/>
</dbReference>
<evidence type="ECO:0000313" key="3">
    <source>
        <dbReference type="Proteomes" id="UP000013893"/>
    </source>
</evidence>
<evidence type="ECO:0000313" key="2">
    <source>
        <dbReference type="EMBL" id="AGL62332.1"/>
    </source>
</evidence>
<protein>
    <submittedName>
        <fullName evidence="2">Uncharacterized protein</fullName>
    </submittedName>
</protein>
<proteinExistence type="predicted"/>
<dbReference type="STRING" id="1332188.L336_0629"/>